<gene>
    <name evidence="2" type="ORF">AVEN_245665_1</name>
    <name evidence="3" type="ORF">AVEN_89391_1</name>
</gene>
<organism evidence="2 4">
    <name type="scientific">Araneus ventricosus</name>
    <name type="common">Orbweaver spider</name>
    <name type="synonym">Epeira ventricosa</name>
    <dbReference type="NCBI Taxonomy" id="182803"/>
    <lineage>
        <taxon>Eukaryota</taxon>
        <taxon>Metazoa</taxon>
        <taxon>Ecdysozoa</taxon>
        <taxon>Arthropoda</taxon>
        <taxon>Chelicerata</taxon>
        <taxon>Arachnida</taxon>
        <taxon>Araneae</taxon>
        <taxon>Araneomorphae</taxon>
        <taxon>Entelegynae</taxon>
        <taxon>Araneoidea</taxon>
        <taxon>Araneidae</taxon>
        <taxon>Araneus</taxon>
    </lineage>
</organism>
<evidence type="ECO:0000313" key="4">
    <source>
        <dbReference type="Proteomes" id="UP000499080"/>
    </source>
</evidence>
<sequence>IVPSFLLPLASLSVLALIGDGAQQQNALLEFLRAVARRCCLWSCVWFVTSLLELSLSFTPSRDLFLGKSSNIMQEE</sequence>
<evidence type="ECO:0000313" key="3">
    <source>
        <dbReference type="EMBL" id="GBM63003.1"/>
    </source>
</evidence>
<dbReference type="AlphaFoldDB" id="A0A4Y2HC80"/>
<dbReference type="EMBL" id="BGPR01258031">
    <property type="protein sequence ID" value="GBM63003.1"/>
    <property type="molecule type" value="Genomic_DNA"/>
</dbReference>
<proteinExistence type="predicted"/>
<feature type="signal peptide" evidence="1">
    <location>
        <begin position="1"/>
        <end position="24"/>
    </location>
</feature>
<dbReference type="Proteomes" id="UP000499080">
    <property type="component" value="Unassembled WGS sequence"/>
</dbReference>
<comment type="caution">
    <text evidence="2">The sequence shown here is derived from an EMBL/GenBank/DDBJ whole genome shotgun (WGS) entry which is preliminary data.</text>
</comment>
<keyword evidence="4" id="KW-1185">Reference proteome</keyword>
<evidence type="ECO:0000313" key="2">
    <source>
        <dbReference type="EMBL" id="GBM62910.1"/>
    </source>
</evidence>
<name>A0A4Y2HC80_ARAVE</name>
<accession>A0A4Y2HC80</accession>
<keyword evidence="1" id="KW-0732">Signal</keyword>
<dbReference type="EMBL" id="BGPR01257997">
    <property type="protein sequence ID" value="GBM62910.1"/>
    <property type="molecule type" value="Genomic_DNA"/>
</dbReference>
<evidence type="ECO:0000256" key="1">
    <source>
        <dbReference type="SAM" id="SignalP"/>
    </source>
</evidence>
<protein>
    <submittedName>
        <fullName evidence="2">Uncharacterized protein</fullName>
    </submittedName>
</protein>
<feature type="chain" id="PRO_5036362090" evidence="1">
    <location>
        <begin position="25"/>
        <end position="76"/>
    </location>
</feature>
<reference evidence="2 4" key="1">
    <citation type="journal article" date="2019" name="Sci. Rep.">
        <title>Orb-weaving spider Araneus ventricosus genome elucidates the spidroin gene catalogue.</title>
        <authorList>
            <person name="Kono N."/>
            <person name="Nakamura H."/>
            <person name="Ohtoshi R."/>
            <person name="Moran D.A.P."/>
            <person name="Shinohara A."/>
            <person name="Yoshida Y."/>
            <person name="Fujiwara M."/>
            <person name="Mori M."/>
            <person name="Tomita M."/>
            <person name="Arakawa K."/>
        </authorList>
    </citation>
    <scope>NUCLEOTIDE SEQUENCE [LARGE SCALE GENOMIC DNA]</scope>
</reference>
<feature type="non-terminal residue" evidence="2">
    <location>
        <position position="1"/>
    </location>
</feature>